<dbReference type="KEGG" id="fgi:OP10G_4649"/>
<reference evidence="6 7" key="1">
    <citation type="journal article" date="2014" name="PLoS ONE">
        <title>The first complete genome sequence of the class fimbriimonadia in the phylum armatimonadetes.</title>
        <authorList>
            <person name="Hu Z.Y."/>
            <person name="Wang Y.Z."/>
            <person name="Im W.T."/>
            <person name="Wang S.Y."/>
            <person name="Zhao G.P."/>
            <person name="Zheng H.J."/>
            <person name="Quan Z.X."/>
        </authorList>
    </citation>
    <scope>NUCLEOTIDE SEQUENCE [LARGE SCALE GENOMIC DNA]</scope>
    <source>
        <strain evidence="6">Gsoil 348</strain>
    </source>
</reference>
<dbReference type="AlphaFoldDB" id="A0A068NXF4"/>
<keyword evidence="7" id="KW-1185">Reference proteome</keyword>
<keyword evidence="2 4" id="KW-0378">Hydrolase</keyword>
<dbReference type="Pfam" id="PF02156">
    <property type="entry name" value="Glyco_hydro_26"/>
    <property type="match status" value="1"/>
</dbReference>
<dbReference type="InterPro" id="IPR017853">
    <property type="entry name" value="GH"/>
</dbReference>
<feature type="active site" description="Nucleophile" evidence="4">
    <location>
        <position position="281"/>
    </location>
</feature>
<dbReference type="PROSITE" id="PS51764">
    <property type="entry name" value="GH26"/>
    <property type="match status" value="1"/>
</dbReference>
<feature type="domain" description="GH26" evidence="5">
    <location>
        <begin position="31"/>
        <end position="352"/>
    </location>
</feature>
<evidence type="ECO:0000256" key="3">
    <source>
        <dbReference type="ARBA" id="ARBA00023295"/>
    </source>
</evidence>
<dbReference type="eggNOG" id="COG4124">
    <property type="taxonomic scope" value="Bacteria"/>
</dbReference>
<dbReference type="EMBL" id="CP007139">
    <property type="protein sequence ID" value="AIE88017.1"/>
    <property type="molecule type" value="Genomic_DNA"/>
</dbReference>
<dbReference type="SUPFAM" id="SSF51445">
    <property type="entry name" value="(Trans)glycosidases"/>
    <property type="match status" value="1"/>
</dbReference>
<dbReference type="Gene3D" id="3.20.20.80">
    <property type="entry name" value="Glycosidases"/>
    <property type="match status" value="1"/>
</dbReference>
<accession>A0A068NXF4</accession>
<sequence>MKRHPMAANVRALADAYVAAGQYQKASEAFSRAAAMYGKMGDPNAAKVLSGYSDRYRTSIGLFVDRPVSGDKNGLAKFEPLAGCYLGANIERDDETRDPAQFNERIGKHHAIFFMYRKYGVEFPKEYARTLREARCALQLAFEPSNLDEVQDDRYLRGFAEDARQSGIPVFLRYASEMNGDWTPYHGDPAKYIQKFRLVAKVMRETAPNVAMVWCPNEIPQEPIASYYPGPDAVDWVGVNFYSVIFNDADRSRGAEWRRPEDALDYIYKRYSGRHPIMVGEWAASHRSVVDNKERPDFAANKIAEFYSSIPRIYPRVKAVSWLSFDTFKYAGQGRQLNDYSLFNNPKVAEAYSAAVDQPYYLDEVRESASAASRPSSVGPSSRLEAQDLVSAYMRSYEHSPLTTFYLDKAPIAKFYGAGDCEFHLPRWCPLGLHALRVEVRDTAGRLAGSANVPVFIGK</sequence>
<evidence type="ECO:0000256" key="1">
    <source>
        <dbReference type="ARBA" id="ARBA00007754"/>
    </source>
</evidence>
<dbReference type="HOGENOM" id="CLU_027698_0_0_0"/>
<dbReference type="PANTHER" id="PTHR40079">
    <property type="entry name" value="MANNAN ENDO-1,4-BETA-MANNOSIDASE E-RELATED"/>
    <property type="match status" value="1"/>
</dbReference>
<evidence type="ECO:0000259" key="5">
    <source>
        <dbReference type="PROSITE" id="PS51764"/>
    </source>
</evidence>
<proteinExistence type="inferred from homology"/>
<evidence type="ECO:0000313" key="7">
    <source>
        <dbReference type="Proteomes" id="UP000027982"/>
    </source>
</evidence>
<dbReference type="InterPro" id="IPR000805">
    <property type="entry name" value="Glyco_hydro_26"/>
</dbReference>
<evidence type="ECO:0000256" key="2">
    <source>
        <dbReference type="ARBA" id="ARBA00022801"/>
    </source>
</evidence>
<comment type="similarity">
    <text evidence="1 4">Belongs to the glycosyl hydrolase 26 family.</text>
</comment>
<organism evidence="6 7">
    <name type="scientific">Fimbriimonas ginsengisoli Gsoil 348</name>
    <dbReference type="NCBI Taxonomy" id="661478"/>
    <lineage>
        <taxon>Bacteria</taxon>
        <taxon>Bacillati</taxon>
        <taxon>Armatimonadota</taxon>
        <taxon>Fimbriimonadia</taxon>
        <taxon>Fimbriimonadales</taxon>
        <taxon>Fimbriimonadaceae</taxon>
        <taxon>Fimbriimonas</taxon>
    </lineage>
</organism>
<dbReference type="STRING" id="661478.OP10G_4649"/>
<gene>
    <name evidence="6" type="ORF">OP10G_4649</name>
</gene>
<evidence type="ECO:0000313" key="6">
    <source>
        <dbReference type="EMBL" id="AIE88017.1"/>
    </source>
</evidence>
<dbReference type="Proteomes" id="UP000027982">
    <property type="component" value="Chromosome"/>
</dbReference>
<name>A0A068NXF4_FIMGI</name>
<evidence type="ECO:0000256" key="4">
    <source>
        <dbReference type="PROSITE-ProRule" id="PRU01100"/>
    </source>
</evidence>
<feature type="active site" description="Proton donor" evidence="4">
    <location>
        <position position="177"/>
    </location>
</feature>
<dbReference type="GO" id="GO:0016985">
    <property type="term" value="F:mannan endo-1,4-beta-mannosidase activity"/>
    <property type="evidence" value="ECO:0007669"/>
    <property type="project" value="InterPro"/>
</dbReference>
<dbReference type="GO" id="GO:0006080">
    <property type="term" value="P:substituted mannan metabolic process"/>
    <property type="evidence" value="ECO:0007669"/>
    <property type="project" value="InterPro"/>
</dbReference>
<dbReference type="PANTHER" id="PTHR40079:SF4">
    <property type="entry name" value="GH26 DOMAIN-CONTAINING PROTEIN-RELATED"/>
    <property type="match status" value="1"/>
</dbReference>
<protein>
    <recommendedName>
        <fullName evidence="5">GH26 domain-containing protein</fullName>
    </recommendedName>
</protein>
<keyword evidence="3 4" id="KW-0326">Glycosidase</keyword>
<dbReference type="InterPro" id="IPR022790">
    <property type="entry name" value="GH26_dom"/>
</dbReference>